<reference evidence="3" key="1">
    <citation type="submission" date="2023-03" db="EMBL/GenBank/DDBJ databases">
        <title>Massive genome expansion in bonnet fungi (Mycena s.s.) driven by repeated elements and novel gene families across ecological guilds.</title>
        <authorList>
            <consortium name="Lawrence Berkeley National Laboratory"/>
            <person name="Harder C.B."/>
            <person name="Miyauchi S."/>
            <person name="Viragh M."/>
            <person name="Kuo A."/>
            <person name="Thoen E."/>
            <person name="Andreopoulos B."/>
            <person name="Lu D."/>
            <person name="Skrede I."/>
            <person name="Drula E."/>
            <person name="Henrissat B."/>
            <person name="Morin E."/>
            <person name="Kohler A."/>
            <person name="Barry K."/>
            <person name="LaButti K."/>
            <person name="Morin E."/>
            <person name="Salamov A."/>
            <person name="Lipzen A."/>
            <person name="Mereny Z."/>
            <person name="Hegedus B."/>
            <person name="Baldrian P."/>
            <person name="Stursova M."/>
            <person name="Weitz H."/>
            <person name="Taylor A."/>
            <person name="Grigoriev I.V."/>
            <person name="Nagy L.G."/>
            <person name="Martin F."/>
            <person name="Kauserud H."/>
        </authorList>
    </citation>
    <scope>NUCLEOTIDE SEQUENCE</scope>
    <source>
        <strain evidence="3">9284</strain>
    </source>
</reference>
<dbReference type="Gene3D" id="1.25.10.10">
    <property type="entry name" value="Leucine-rich Repeat Variant"/>
    <property type="match status" value="1"/>
</dbReference>
<evidence type="ECO:0000313" key="4">
    <source>
        <dbReference type="Proteomes" id="UP001221142"/>
    </source>
</evidence>
<sequence>MPPLKRQDTTHSSVFSWWSDSNPLLHTGPTINLHAAAKPLMKWMHHQQALGIIDKHNGVPLTAELLVIYASYLSYKYISLATQRAVLKHLTDRAFRESWSRTKDSSLVGKLLAHQYGIAGQLTFSVGDEDVLLQMTSTLAAVLGQPESALGEALQTLLESETEAMRRWSCILVGNLARQKAAQSVLASSDVIKKLVALLRDSDDDVVLTAMSALAEISQMPGGLTILVATNALDGVGLTLDSTNTTRRLSVCTFVTTLAKSESSVLAILDAIPIQRWSKLLRQVSLIFPRASNRGTCVGVNGCTKLVLDAGIRAGWAQDGVDILILGVVIAVGLRAGLMVLMRDGYIRSSRLGATDSPATPIGCDFSTGDSLLQVGDSLLELSVVV</sequence>
<keyword evidence="4" id="KW-1185">Reference proteome</keyword>
<feature type="domain" description="Stalled ribosome sensor GCN1-like HEAT repeats region" evidence="2">
    <location>
        <begin position="150"/>
        <end position="217"/>
    </location>
</feature>
<accession>A0AAD7FAQ5</accession>
<organism evidence="3 4">
    <name type="scientific">Roridomyces roridus</name>
    <dbReference type="NCBI Taxonomy" id="1738132"/>
    <lineage>
        <taxon>Eukaryota</taxon>
        <taxon>Fungi</taxon>
        <taxon>Dikarya</taxon>
        <taxon>Basidiomycota</taxon>
        <taxon>Agaricomycotina</taxon>
        <taxon>Agaricomycetes</taxon>
        <taxon>Agaricomycetidae</taxon>
        <taxon>Agaricales</taxon>
        <taxon>Marasmiineae</taxon>
        <taxon>Mycenaceae</taxon>
        <taxon>Roridomyces</taxon>
    </lineage>
</organism>
<proteinExistence type="predicted"/>
<comment type="caution">
    <text evidence="3">The sequence shown here is derived from an EMBL/GenBank/DDBJ whole genome shotgun (WGS) entry which is preliminary data.</text>
</comment>
<dbReference type="SUPFAM" id="SSF48371">
    <property type="entry name" value="ARM repeat"/>
    <property type="match status" value="1"/>
</dbReference>
<dbReference type="Proteomes" id="UP001221142">
    <property type="component" value="Unassembled WGS sequence"/>
</dbReference>
<dbReference type="InterPro" id="IPR057546">
    <property type="entry name" value="HEAT_GCN1"/>
</dbReference>
<dbReference type="AlphaFoldDB" id="A0AAD7FAQ5"/>
<keyword evidence="1" id="KW-0677">Repeat</keyword>
<dbReference type="InterPro" id="IPR016024">
    <property type="entry name" value="ARM-type_fold"/>
</dbReference>
<gene>
    <name evidence="3" type="ORF">FB45DRAFT_1117142</name>
</gene>
<dbReference type="Pfam" id="PF23271">
    <property type="entry name" value="HEAT_GCN1"/>
    <property type="match status" value="1"/>
</dbReference>
<evidence type="ECO:0000256" key="1">
    <source>
        <dbReference type="ARBA" id="ARBA00022737"/>
    </source>
</evidence>
<evidence type="ECO:0000313" key="3">
    <source>
        <dbReference type="EMBL" id="KAJ7612643.1"/>
    </source>
</evidence>
<name>A0AAD7FAQ5_9AGAR</name>
<dbReference type="EMBL" id="JARKIF010000030">
    <property type="protein sequence ID" value="KAJ7612643.1"/>
    <property type="molecule type" value="Genomic_DNA"/>
</dbReference>
<dbReference type="InterPro" id="IPR011989">
    <property type="entry name" value="ARM-like"/>
</dbReference>
<protein>
    <recommendedName>
        <fullName evidence="2">Stalled ribosome sensor GCN1-like HEAT repeats region domain-containing protein</fullName>
    </recommendedName>
</protein>
<evidence type="ECO:0000259" key="2">
    <source>
        <dbReference type="Pfam" id="PF23271"/>
    </source>
</evidence>